<dbReference type="PROSITE" id="PS51898">
    <property type="entry name" value="TYR_RECOMBINASE"/>
    <property type="match status" value="1"/>
</dbReference>
<evidence type="ECO:0000259" key="6">
    <source>
        <dbReference type="PROSITE" id="PS51898"/>
    </source>
</evidence>
<dbReference type="PROSITE" id="PS51900">
    <property type="entry name" value="CB"/>
    <property type="match status" value="1"/>
</dbReference>
<gene>
    <name evidence="8" type="ordered locus">Flexsi_1624</name>
</gene>
<dbReference type="Gene3D" id="1.10.443.10">
    <property type="entry name" value="Intergrase catalytic core"/>
    <property type="match status" value="1"/>
</dbReference>
<protein>
    <submittedName>
        <fullName evidence="8">Integrase family protein</fullName>
    </submittedName>
</protein>
<dbReference type="PANTHER" id="PTHR30349:SF41">
    <property type="entry name" value="INTEGRASE_RECOMBINASE PROTEIN MJ0367-RELATED"/>
    <property type="match status" value="1"/>
</dbReference>
<organism evidence="8 9">
    <name type="scientific">Flexistipes sinusarabici (strain ATCC 49648 / DSM 4947 / MAS 10)</name>
    <dbReference type="NCBI Taxonomy" id="717231"/>
    <lineage>
        <taxon>Bacteria</taxon>
        <taxon>Pseudomonadati</taxon>
        <taxon>Deferribacterota</taxon>
        <taxon>Deferribacteres</taxon>
        <taxon>Deferribacterales</taxon>
        <taxon>Flexistipitaceae</taxon>
        <taxon>Flexistipes</taxon>
    </lineage>
</organism>
<keyword evidence="2" id="KW-0229">DNA integration</keyword>
<reference evidence="8 9" key="1">
    <citation type="journal article" date="2011" name="Stand. Genomic Sci.">
        <title>Genome sequence of the moderately thermophilic halophile Flexistipes sinusarabici strain (MAS10).</title>
        <authorList>
            <person name="Lapidus A."/>
            <person name="Chertkov O."/>
            <person name="Nolan M."/>
            <person name="Lucas S."/>
            <person name="Hammon N."/>
            <person name="Deshpande S."/>
            <person name="Cheng J.F."/>
            <person name="Tapia R."/>
            <person name="Han C."/>
            <person name="Goodwin L."/>
            <person name="Pitluck S."/>
            <person name="Liolios K."/>
            <person name="Pagani I."/>
            <person name="Ivanova N."/>
            <person name="Huntemann M."/>
            <person name="Mavromatis K."/>
            <person name="Mikhailova N."/>
            <person name="Pati A."/>
            <person name="Chen A."/>
            <person name="Palaniappan K."/>
            <person name="Land M."/>
            <person name="Hauser L."/>
            <person name="Brambilla E.M."/>
            <person name="Rohde M."/>
            <person name="Abt B."/>
            <person name="Spring S."/>
            <person name="Goker M."/>
            <person name="Bristow J."/>
            <person name="Eisen J.A."/>
            <person name="Markowitz V."/>
            <person name="Hugenholtz P."/>
            <person name="Kyrpides N.C."/>
            <person name="Klenk H.P."/>
            <person name="Woyke T."/>
        </authorList>
    </citation>
    <scope>NUCLEOTIDE SEQUENCE [LARGE SCALE GENOMIC DNA]</scope>
    <source>
        <strain evidence="9">DSM 4947 / MAS 10</strain>
    </source>
</reference>
<evidence type="ECO:0000256" key="4">
    <source>
        <dbReference type="ARBA" id="ARBA00023172"/>
    </source>
</evidence>
<dbReference type="GO" id="GO:0003677">
    <property type="term" value="F:DNA binding"/>
    <property type="evidence" value="ECO:0007669"/>
    <property type="project" value="UniProtKB-UniRule"/>
</dbReference>
<evidence type="ECO:0000256" key="1">
    <source>
        <dbReference type="ARBA" id="ARBA00008857"/>
    </source>
</evidence>
<dbReference type="Proteomes" id="UP000006621">
    <property type="component" value="Chromosome"/>
</dbReference>
<dbReference type="Gene3D" id="1.10.150.130">
    <property type="match status" value="1"/>
</dbReference>
<feature type="domain" description="Tyr recombinase" evidence="6">
    <location>
        <begin position="185"/>
        <end position="360"/>
    </location>
</feature>
<dbReference type="InterPro" id="IPR013762">
    <property type="entry name" value="Integrase-like_cat_sf"/>
</dbReference>
<dbReference type="InterPro" id="IPR044068">
    <property type="entry name" value="CB"/>
</dbReference>
<dbReference type="HOGENOM" id="CLU_027562_17_7_0"/>
<proteinExistence type="inferred from homology"/>
<dbReference type="EMBL" id="CP002858">
    <property type="protein sequence ID" value="AEI15273.1"/>
    <property type="molecule type" value="Genomic_DNA"/>
</dbReference>
<sequence>MAVYNRCNNCKSLNKPTNKNCKNCNEKLGKHFYITYKISGKSRLEYAGNRLTDARNLDIQRKTEKMQGKLKLPDKKQNVPFWKDIVENEYLPDARDRLRSFKATKSRYEEVRDFKGFQKPIDQLTIQDLDSYLDWQRKYTDRTASTINRNLTVARSIMSFICERKKDIVPNNPWRDFKLLKEHNKERRSLSINEMQDLLDACKGKNYYIYAVVLIACWTGARRGEILNLRWRDVNDFAETLTLRHTKNGKDRTIPYSHFKNELLPELEKIKEITGNYEYVFTNPDTGTKLTDIKRAYRSALKEAGITDADFHCLRHTAISNMSHAGFSDIQISYISGHEDIQVIKRYSHSNISQKTEMMNDFRQFIDSQKGKKKVVDITEKAK</sequence>
<dbReference type="InterPro" id="IPR050090">
    <property type="entry name" value="Tyrosine_recombinase_XerCD"/>
</dbReference>
<dbReference type="eggNOG" id="COG0582">
    <property type="taxonomic scope" value="Bacteria"/>
</dbReference>
<dbReference type="SUPFAM" id="SSF56349">
    <property type="entry name" value="DNA breaking-rejoining enzymes"/>
    <property type="match status" value="1"/>
</dbReference>
<evidence type="ECO:0000256" key="5">
    <source>
        <dbReference type="PROSITE-ProRule" id="PRU01248"/>
    </source>
</evidence>
<name>F8E971_FLESM</name>
<dbReference type="InterPro" id="IPR011010">
    <property type="entry name" value="DNA_brk_join_enz"/>
</dbReference>
<feature type="domain" description="Core-binding (CB)" evidence="7">
    <location>
        <begin position="89"/>
        <end position="162"/>
    </location>
</feature>
<dbReference type="RefSeq" id="WP_013886750.1">
    <property type="nucleotide sequence ID" value="NC_015672.1"/>
</dbReference>
<dbReference type="STRING" id="717231.Flexsi_1624"/>
<dbReference type="CDD" id="cd00796">
    <property type="entry name" value="INT_Rci_Hp1_C"/>
    <property type="match status" value="1"/>
</dbReference>
<dbReference type="KEGG" id="fsi:Flexsi_1624"/>
<dbReference type="InterPro" id="IPR002104">
    <property type="entry name" value="Integrase_catalytic"/>
</dbReference>
<dbReference type="PANTHER" id="PTHR30349">
    <property type="entry name" value="PHAGE INTEGRASE-RELATED"/>
    <property type="match status" value="1"/>
</dbReference>
<dbReference type="Pfam" id="PF00589">
    <property type="entry name" value="Phage_integrase"/>
    <property type="match status" value="1"/>
</dbReference>
<dbReference type="GO" id="GO:0006310">
    <property type="term" value="P:DNA recombination"/>
    <property type="evidence" value="ECO:0007669"/>
    <property type="project" value="UniProtKB-KW"/>
</dbReference>
<evidence type="ECO:0000313" key="8">
    <source>
        <dbReference type="EMBL" id="AEI15273.1"/>
    </source>
</evidence>
<dbReference type="InterPro" id="IPR010998">
    <property type="entry name" value="Integrase_recombinase_N"/>
</dbReference>
<reference evidence="9" key="2">
    <citation type="submission" date="2011-06" db="EMBL/GenBank/DDBJ databases">
        <title>The complete genome of Flexistipes sinusarabici DSM 4947.</title>
        <authorList>
            <person name="Lucas S."/>
            <person name="Han J."/>
            <person name="Lapidus A."/>
            <person name="Bruce D."/>
            <person name="Goodwin L."/>
            <person name="Pitluck S."/>
            <person name="Peters L."/>
            <person name="Kyrpides N."/>
            <person name="Mavromatis K."/>
            <person name="Ivanova N."/>
            <person name="Mikhailova N."/>
            <person name="Chertkov O."/>
            <person name="Detter J.C."/>
            <person name="Tapia R."/>
            <person name="Han C."/>
            <person name="Land M."/>
            <person name="Hauser L."/>
            <person name="Markowitz V."/>
            <person name="Cheng J.-F."/>
            <person name="Hugenholtz P."/>
            <person name="Woyke T."/>
            <person name="Wu D."/>
            <person name="Spring S."/>
            <person name="Schroeder M."/>
            <person name="Brambilla E."/>
            <person name="Klenk H.-P."/>
            <person name="Eisen J.A."/>
        </authorList>
    </citation>
    <scope>NUCLEOTIDE SEQUENCE [LARGE SCALE GENOMIC DNA]</scope>
    <source>
        <strain evidence="9">DSM 4947 / MAS 10</strain>
    </source>
</reference>
<evidence type="ECO:0000256" key="2">
    <source>
        <dbReference type="ARBA" id="ARBA00022908"/>
    </source>
</evidence>
<keyword evidence="9" id="KW-1185">Reference proteome</keyword>
<keyword evidence="3 5" id="KW-0238">DNA-binding</keyword>
<keyword evidence="4" id="KW-0233">DNA recombination</keyword>
<dbReference type="GO" id="GO:0015074">
    <property type="term" value="P:DNA integration"/>
    <property type="evidence" value="ECO:0007669"/>
    <property type="project" value="UniProtKB-KW"/>
</dbReference>
<comment type="similarity">
    <text evidence="1">Belongs to the 'phage' integrase family.</text>
</comment>
<evidence type="ECO:0000256" key="3">
    <source>
        <dbReference type="ARBA" id="ARBA00023125"/>
    </source>
</evidence>
<dbReference type="AlphaFoldDB" id="F8E971"/>
<accession>F8E971</accession>
<evidence type="ECO:0000259" key="7">
    <source>
        <dbReference type="PROSITE" id="PS51900"/>
    </source>
</evidence>
<dbReference type="OrthoDB" id="9795573at2"/>
<evidence type="ECO:0000313" key="9">
    <source>
        <dbReference type="Proteomes" id="UP000006621"/>
    </source>
</evidence>